<comment type="caution">
    <text evidence="3">The sequence shown here is derived from an EMBL/GenBank/DDBJ whole genome shotgun (WGS) entry which is preliminary data.</text>
</comment>
<evidence type="ECO:0000313" key="2">
    <source>
        <dbReference type="EMBL" id="GBU06576.1"/>
    </source>
</evidence>
<keyword evidence="5" id="KW-1185">Reference proteome</keyword>
<dbReference type="AlphaFoldDB" id="A0A4R3JL55"/>
<gene>
    <name evidence="3" type="ORF">EDD74_1195</name>
    <name evidence="2" type="ORF">FAEUMB_31170</name>
</gene>
<evidence type="ECO:0000313" key="3">
    <source>
        <dbReference type="EMBL" id="TCS66107.1"/>
    </source>
</evidence>
<evidence type="ECO:0000313" key="4">
    <source>
        <dbReference type="Proteomes" id="UP000294613"/>
    </source>
</evidence>
<keyword evidence="1" id="KW-0175">Coiled coil</keyword>
<reference evidence="2 5" key="1">
    <citation type="journal article" date="2018" name="Int. J. Syst. Evol. Microbiol.">
        <title>Draft Genome Sequence of Faecalimonas umbilicata JCM 30896T, an Acetate-Producing Bacterium Isolated from Human Feces.</title>
        <authorList>
            <person name="Sakamoto M."/>
            <person name="Ikeyama N."/>
            <person name="Yuki M."/>
            <person name="Ohkuma M."/>
        </authorList>
    </citation>
    <scope>NUCLEOTIDE SEQUENCE [LARGE SCALE GENOMIC DNA]</scope>
    <source>
        <strain evidence="2 5">EGH7</strain>
    </source>
</reference>
<proteinExistence type="predicted"/>
<evidence type="ECO:0000313" key="5">
    <source>
        <dbReference type="Proteomes" id="UP000702954"/>
    </source>
</evidence>
<dbReference type="Proteomes" id="UP000702954">
    <property type="component" value="Unassembled WGS sequence"/>
</dbReference>
<dbReference type="EMBL" id="BHEO01000008">
    <property type="protein sequence ID" value="GBU06576.1"/>
    <property type="molecule type" value="Genomic_DNA"/>
</dbReference>
<dbReference type="RefSeq" id="WP_116442407.1">
    <property type="nucleotide sequence ID" value="NZ_BHEO01000008.1"/>
</dbReference>
<accession>A0A4R3JL55</accession>
<name>A0A4R3JL55_9FIRM</name>
<protein>
    <submittedName>
        <fullName evidence="3">Uncharacterized protein</fullName>
    </submittedName>
</protein>
<dbReference type="Proteomes" id="UP000294613">
    <property type="component" value="Unassembled WGS sequence"/>
</dbReference>
<evidence type="ECO:0000256" key="1">
    <source>
        <dbReference type="SAM" id="Coils"/>
    </source>
</evidence>
<sequence length="121" mass="14212">MENKKVQESISMIYADAKTTTTLAVRNVMKAFPLPVFMFENILESILLEVRGEKDMELSTELQKYKEEILKQHEAEMKELEEKFNAEKEELIRQFENPEVVIESECHEENPECEGVEEQEV</sequence>
<feature type="coiled-coil region" evidence="1">
    <location>
        <begin position="63"/>
        <end position="97"/>
    </location>
</feature>
<reference evidence="3 4" key="2">
    <citation type="submission" date="2019-03" db="EMBL/GenBank/DDBJ databases">
        <title>Genomic Encyclopedia of Type Strains, Phase IV (KMG-IV): sequencing the most valuable type-strain genomes for metagenomic binning, comparative biology and taxonomic classification.</title>
        <authorList>
            <person name="Goeker M."/>
        </authorList>
    </citation>
    <scope>NUCLEOTIDE SEQUENCE [LARGE SCALE GENOMIC DNA]</scope>
    <source>
        <strain evidence="3 4">DSM 103426</strain>
    </source>
</reference>
<dbReference type="EMBL" id="SLZV01000019">
    <property type="protein sequence ID" value="TCS66107.1"/>
    <property type="molecule type" value="Genomic_DNA"/>
</dbReference>
<organism evidence="3 4">
    <name type="scientific">Faecalimonas umbilicata</name>
    <dbReference type="NCBI Taxonomy" id="1912855"/>
    <lineage>
        <taxon>Bacteria</taxon>
        <taxon>Bacillati</taxon>
        <taxon>Bacillota</taxon>
        <taxon>Clostridia</taxon>
        <taxon>Lachnospirales</taxon>
        <taxon>Lachnospiraceae</taxon>
        <taxon>Faecalimonas</taxon>
    </lineage>
</organism>